<name>A0A8S9XAL5_APOLU</name>
<dbReference type="Proteomes" id="UP000466442">
    <property type="component" value="Linkage Group LG9"/>
</dbReference>
<dbReference type="PROSITE" id="PS50979">
    <property type="entry name" value="BC"/>
    <property type="match status" value="1"/>
</dbReference>
<dbReference type="InterPro" id="IPR000089">
    <property type="entry name" value="Biotin_lipoyl"/>
</dbReference>
<dbReference type="Gene3D" id="2.40.50.100">
    <property type="match status" value="1"/>
</dbReference>
<dbReference type="GO" id="GO:0046872">
    <property type="term" value="F:metal ion binding"/>
    <property type="evidence" value="ECO:0007669"/>
    <property type="project" value="InterPro"/>
</dbReference>
<sequence>MISRLSQLKKILIANRGEIACRVMRTAKRLGVKSVAVYSEADTNSMHVAMADEAYCIGKPHASESYLRGDKIISVAKKCGAQAIHPGYGFLSENAEFAEECQSNGIIFIGPPPSAIRSMGVKSTSKEIMSSAGVPVVPGYHGSNQDVEFLTAKAKEIGFPLMIKAVRGGGGKGMRIALKPEDFLSALESAKTESLRAFGDDVVLLEKFIESPRHVEVQVFGDSHGNTVHLFERDCSVQRRHQKVIEQAPGPGIDEELRMRLGQTGVRSAEAVGYVGAGTEEIDVVKSLRLNDNPNNPFVTETNFRVNGNYKKVLNVKYRDSTYCIDVTRNADWWEVCVGGNQNYMFKASGVFDQNGFLNVTAVSDGGTDRTKVCSVGDKLYVFDPEGEYCLDVERRTRAPAVDDEVATGGATCPMPGLIDKVFVSPGDVVKPGDRLAVMIAMKMEYVITATTAGEVESVLVSPGQNVSKNASVIKFKEIV</sequence>
<dbReference type="Pfam" id="PF02786">
    <property type="entry name" value="CPSase_L_D2"/>
    <property type="match status" value="1"/>
</dbReference>
<dbReference type="GO" id="GO:0005739">
    <property type="term" value="C:mitochondrion"/>
    <property type="evidence" value="ECO:0007669"/>
    <property type="project" value="TreeGrafter"/>
</dbReference>
<organism evidence="10 11">
    <name type="scientific">Apolygus lucorum</name>
    <name type="common">Small green plant bug</name>
    <name type="synonym">Lygocoris lucorum</name>
    <dbReference type="NCBI Taxonomy" id="248454"/>
    <lineage>
        <taxon>Eukaryota</taxon>
        <taxon>Metazoa</taxon>
        <taxon>Ecdysozoa</taxon>
        <taxon>Arthropoda</taxon>
        <taxon>Hexapoda</taxon>
        <taxon>Insecta</taxon>
        <taxon>Pterygota</taxon>
        <taxon>Neoptera</taxon>
        <taxon>Paraneoptera</taxon>
        <taxon>Hemiptera</taxon>
        <taxon>Heteroptera</taxon>
        <taxon>Panheteroptera</taxon>
        <taxon>Cimicomorpha</taxon>
        <taxon>Miridae</taxon>
        <taxon>Mirini</taxon>
        <taxon>Apolygus</taxon>
    </lineage>
</organism>
<dbReference type="GO" id="GO:0004485">
    <property type="term" value="F:methylcrotonoyl-CoA carboxylase activity"/>
    <property type="evidence" value="ECO:0007669"/>
    <property type="project" value="TreeGrafter"/>
</dbReference>
<dbReference type="PROSITE" id="PS50975">
    <property type="entry name" value="ATP_GRASP"/>
    <property type="match status" value="1"/>
</dbReference>
<protein>
    <recommendedName>
        <fullName evidence="12">Methylcrotonoyl-CoA carboxylase subunit alpha, mitochondrial</fullName>
    </recommendedName>
</protein>
<dbReference type="SUPFAM" id="SSF51230">
    <property type="entry name" value="Single hybrid motif"/>
    <property type="match status" value="1"/>
</dbReference>
<dbReference type="PANTHER" id="PTHR18866">
    <property type="entry name" value="CARBOXYLASE:PYRUVATE/ACETYL-COA/PROPIONYL-COA CARBOXYLASE"/>
    <property type="match status" value="1"/>
</dbReference>
<evidence type="ECO:0000259" key="7">
    <source>
        <dbReference type="PROSITE" id="PS50968"/>
    </source>
</evidence>
<dbReference type="AlphaFoldDB" id="A0A8S9XAL5"/>
<evidence type="ECO:0000259" key="9">
    <source>
        <dbReference type="PROSITE" id="PS50979"/>
    </source>
</evidence>
<feature type="domain" description="Lipoyl-binding" evidence="7">
    <location>
        <begin position="402"/>
        <end position="477"/>
    </location>
</feature>
<evidence type="ECO:0000256" key="4">
    <source>
        <dbReference type="ARBA" id="ARBA00022840"/>
    </source>
</evidence>
<dbReference type="OrthoDB" id="196847at2759"/>
<dbReference type="FunFam" id="3.40.50.20:FF:000010">
    <property type="entry name" value="Propionyl-CoA carboxylase subunit alpha"/>
    <property type="match status" value="1"/>
</dbReference>
<keyword evidence="5" id="KW-0092">Biotin</keyword>
<dbReference type="EMBL" id="WIXP02000009">
    <property type="protein sequence ID" value="KAF6205106.1"/>
    <property type="molecule type" value="Genomic_DNA"/>
</dbReference>
<dbReference type="InterPro" id="IPR011764">
    <property type="entry name" value="Biotin_carboxylation_dom"/>
</dbReference>
<gene>
    <name evidence="10" type="ORF">GE061_019273</name>
</gene>
<dbReference type="InterPro" id="IPR011053">
    <property type="entry name" value="Single_hybrid_motif"/>
</dbReference>
<dbReference type="InterPro" id="IPR011761">
    <property type="entry name" value="ATP-grasp"/>
</dbReference>
<dbReference type="SUPFAM" id="SSF52440">
    <property type="entry name" value="PreATP-grasp domain"/>
    <property type="match status" value="1"/>
</dbReference>
<keyword evidence="4 6" id="KW-0067">ATP-binding</keyword>
<comment type="cofactor">
    <cofactor evidence="1">
        <name>biotin</name>
        <dbReference type="ChEBI" id="CHEBI:57586"/>
    </cofactor>
</comment>
<evidence type="ECO:0000313" key="10">
    <source>
        <dbReference type="EMBL" id="KAF6205106.1"/>
    </source>
</evidence>
<accession>A0A8S9XAL5</accession>
<evidence type="ECO:0000256" key="3">
    <source>
        <dbReference type="ARBA" id="ARBA00022741"/>
    </source>
</evidence>
<evidence type="ECO:0000256" key="1">
    <source>
        <dbReference type="ARBA" id="ARBA00001953"/>
    </source>
</evidence>
<evidence type="ECO:0000256" key="5">
    <source>
        <dbReference type="ARBA" id="ARBA00023267"/>
    </source>
</evidence>
<feature type="domain" description="ATP-grasp" evidence="8">
    <location>
        <begin position="126"/>
        <end position="332"/>
    </location>
</feature>
<keyword evidence="11" id="KW-1185">Reference proteome</keyword>
<evidence type="ECO:0000256" key="2">
    <source>
        <dbReference type="ARBA" id="ARBA00022598"/>
    </source>
</evidence>
<dbReference type="PANTHER" id="PTHR18866:SF33">
    <property type="entry name" value="METHYLCROTONOYL-COA CARBOXYLASE SUBUNIT ALPHA, MITOCHONDRIAL-RELATED"/>
    <property type="match status" value="1"/>
</dbReference>
<dbReference type="CDD" id="cd06850">
    <property type="entry name" value="biotinyl_domain"/>
    <property type="match status" value="1"/>
</dbReference>
<dbReference type="InterPro" id="IPR001882">
    <property type="entry name" value="Biotin_BS"/>
</dbReference>
<evidence type="ECO:0008006" key="12">
    <source>
        <dbReference type="Google" id="ProtNLM"/>
    </source>
</evidence>
<dbReference type="InterPro" id="IPR005481">
    <property type="entry name" value="BC-like_N"/>
</dbReference>
<dbReference type="SUPFAM" id="SSF56059">
    <property type="entry name" value="Glutathione synthetase ATP-binding domain-like"/>
    <property type="match status" value="1"/>
</dbReference>
<evidence type="ECO:0000313" key="11">
    <source>
        <dbReference type="Proteomes" id="UP000466442"/>
    </source>
</evidence>
<feature type="domain" description="Biotin carboxylation" evidence="9">
    <location>
        <begin position="7"/>
        <end position="480"/>
    </location>
</feature>
<comment type="caution">
    <text evidence="10">The sequence shown here is derived from an EMBL/GenBank/DDBJ whole genome shotgun (WGS) entry which is preliminary data.</text>
</comment>
<dbReference type="Pfam" id="PF00289">
    <property type="entry name" value="Biotin_carb_N"/>
    <property type="match status" value="1"/>
</dbReference>
<keyword evidence="3 6" id="KW-0547">Nucleotide-binding</keyword>
<dbReference type="GO" id="GO:0005524">
    <property type="term" value="F:ATP binding"/>
    <property type="evidence" value="ECO:0007669"/>
    <property type="project" value="UniProtKB-UniRule"/>
</dbReference>
<dbReference type="InterPro" id="IPR016185">
    <property type="entry name" value="PreATP-grasp_dom_sf"/>
</dbReference>
<dbReference type="FunFam" id="3.30.1490.20:FF:000003">
    <property type="entry name" value="acetyl-CoA carboxylase isoform X1"/>
    <property type="match status" value="1"/>
</dbReference>
<dbReference type="PROSITE" id="PS00188">
    <property type="entry name" value="BIOTIN"/>
    <property type="match status" value="1"/>
</dbReference>
<evidence type="ECO:0000256" key="6">
    <source>
        <dbReference type="PROSITE-ProRule" id="PRU00409"/>
    </source>
</evidence>
<dbReference type="InterPro" id="IPR005479">
    <property type="entry name" value="CPAse_ATP-bd"/>
</dbReference>
<dbReference type="Pfam" id="PF00364">
    <property type="entry name" value="Biotin_lipoyl"/>
    <property type="match status" value="1"/>
</dbReference>
<dbReference type="Gene3D" id="3.30.470.20">
    <property type="entry name" value="ATP-grasp fold, B domain"/>
    <property type="match status" value="1"/>
</dbReference>
<keyword evidence="2" id="KW-0436">Ligase</keyword>
<proteinExistence type="predicted"/>
<reference evidence="10" key="1">
    <citation type="journal article" date="2021" name="Mol. Ecol. Resour.">
        <title>Apolygus lucorum genome provides insights into omnivorousness and mesophyll feeding.</title>
        <authorList>
            <person name="Liu Y."/>
            <person name="Liu H."/>
            <person name="Wang H."/>
            <person name="Huang T."/>
            <person name="Liu B."/>
            <person name="Yang B."/>
            <person name="Yin L."/>
            <person name="Li B."/>
            <person name="Zhang Y."/>
            <person name="Zhang S."/>
            <person name="Jiang F."/>
            <person name="Zhang X."/>
            <person name="Ren Y."/>
            <person name="Wang B."/>
            <person name="Wang S."/>
            <person name="Lu Y."/>
            <person name="Wu K."/>
            <person name="Fan W."/>
            <person name="Wang G."/>
        </authorList>
    </citation>
    <scope>NUCLEOTIDE SEQUENCE</scope>
    <source>
        <strain evidence="10">12Hb</strain>
    </source>
</reference>
<dbReference type="InterPro" id="IPR050856">
    <property type="entry name" value="Biotin_carboxylase_complex"/>
</dbReference>
<evidence type="ECO:0000259" key="8">
    <source>
        <dbReference type="PROSITE" id="PS50975"/>
    </source>
</evidence>
<dbReference type="PROSITE" id="PS50968">
    <property type="entry name" value="BIOTINYL_LIPOYL"/>
    <property type="match status" value="1"/>
</dbReference>